<evidence type="ECO:0000256" key="1">
    <source>
        <dbReference type="SAM" id="Coils"/>
    </source>
</evidence>
<proteinExistence type="predicted"/>
<accession>A0A6A4J9E4</accession>
<dbReference type="Proteomes" id="UP000466442">
    <property type="component" value="Unassembled WGS sequence"/>
</dbReference>
<feature type="region of interest" description="Disordered" evidence="2">
    <location>
        <begin position="62"/>
        <end position="93"/>
    </location>
</feature>
<evidence type="ECO:0000313" key="4">
    <source>
        <dbReference type="Proteomes" id="UP000466442"/>
    </source>
</evidence>
<protein>
    <submittedName>
        <fullName evidence="3">Uncharacterized protein</fullName>
    </submittedName>
</protein>
<sequence>MALVPKSFTPRNLRERMGMLLKQFNSHTMSEVRKKSANSEEYALRSQLLQDVHNLKILSKSKSSSQLTTQYEGGSNNPDTSSNSGANPTDVQTGPAEYIIEDENSNISAINEAEVATNNMLLAEEVVVALRETPNSSHGSLLDTLMNSSTASTARRSAAPHRVTIAPVHDHMYSNQTLPCTPVPLFNSTTLPDGTTAAEPETDPLKSDSERRLSSSSDSSSSTDAADPSKVKKDRARENQLLEKKHEIELIKAKAELLKQENEKKRLELEEKTLDSMQNSQSRLISIVEQLLKQRSRPEVKDQSLNNHSSTFVLHPTLP</sequence>
<name>A0A6A4J9E4_APOLU</name>
<reference evidence="3" key="1">
    <citation type="journal article" date="2021" name="Mol. Ecol. Resour.">
        <title>Apolygus lucorum genome provides insights into omnivorousness and mesophyll feeding.</title>
        <authorList>
            <person name="Liu Y."/>
            <person name="Liu H."/>
            <person name="Wang H."/>
            <person name="Huang T."/>
            <person name="Liu B."/>
            <person name="Yang B."/>
            <person name="Yin L."/>
            <person name="Li B."/>
            <person name="Zhang Y."/>
            <person name="Zhang S."/>
            <person name="Jiang F."/>
            <person name="Zhang X."/>
            <person name="Ren Y."/>
            <person name="Wang B."/>
            <person name="Wang S."/>
            <person name="Lu Y."/>
            <person name="Wu K."/>
            <person name="Fan W."/>
            <person name="Wang G."/>
        </authorList>
    </citation>
    <scope>NUCLEOTIDE SEQUENCE</scope>
    <source>
        <strain evidence="3">12Hb</strain>
    </source>
</reference>
<feature type="region of interest" description="Disordered" evidence="2">
    <location>
        <begin position="184"/>
        <end position="235"/>
    </location>
</feature>
<keyword evidence="4" id="KW-1185">Reference proteome</keyword>
<comment type="caution">
    <text evidence="3">The sequence shown here is derived from an EMBL/GenBank/DDBJ whole genome shotgun (WGS) entry which is preliminary data.</text>
</comment>
<evidence type="ECO:0000313" key="3">
    <source>
        <dbReference type="EMBL" id="KAF6199711.1"/>
    </source>
</evidence>
<feature type="compositionally biased region" description="Polar residues" evidence="2">
    <location>
        <begin position="71"/>
        <end position="92"/>
    </location>
</feature>
<gene>
    <name evidence="3" type="ORF">GE061_006009</name>
</gene>
<feature type="coiled-coil region" evidence="1">
    <location>
        <begin position="241"/>
        <end position="280"/>
    </location>
</feature>
<feature type="compositionally biased region" description="Polar residues" evidence="2">
    <location>
        <begin position="303"/>
        <end position="312"/>
    </location>
</feature>
<keyword evidence="1" id="KW-0175">Coiled coil</keyword>
<feature type="compositionally biased region" description="Low complexity" evidence="2">
    <location>
        <begin position="214"/>
        <end position="226"/>
    </location>
</feature>
<dbReference type="AlphaFoldDB" id="A0A6A4J9E4"/>
<dbReference type="EMBL" id="WIXP02000014">
    <property type="protein sequence ID" value="KAF6199711.1"/>
    <property type="molecule type" value="Genomic_DNA"/>
</dbReference>
<feature type="compositionally biased region" description="Basic and acidic residues" evidence="2">
    <location>
        <begin position="203"/>
        <end position="213"/>
    </location>
</feature>
<feature type="region of interest" description="Disordered" evidence="2">
    <location>
        <begin position="296"/>
        <end position="319"/>
    </location>
</feature>
<organism evidence="3 4">
    <name type="scientific">Apolygus lucorum</name>
    <name type="common">Small green plant bug</name>
    <name type="synonym">Lygocoris lucorum</name>
    <dbReference type="NCBI Taxonomy" id="248454"/>
    <lineage>
        <taxon>Eukaryota</taxon>
        <taxon>Metazoa</taxon>
        <taxon>Ecdysozoa</taxon>
        <taxon>Arthropoda</taxon>
        <taxon>Hexapoda</taxon>
        <taxon>Insecta</taxon>
        <taxon>Pterygota</taxon>
        <taxon>Neoptera</taxon>
        <taxon>Paraneoptera</taxon>
        <taxon>Hemiptera</taxon>
        <taxon>Heteroptera</taxon>
        <taxon>Panheteroptera</taxon>
        <taxon>Cimicomorpha</taxon>
        <taxon>Miridae</taxon>
        <taxon>Mirini</taxon>
        <taxon>Apolygus</taxon>
    </lineage>
</organism>
<evidence type="ECO:0000256" key="2">
    <source>
        <dbReference type="SAM" id="MobiDB-lite"/>
    </source>
</evidence>